<evidence type="ECO:0000313" key="4">
    <source>
        <dbReference type="Proteomes" id="UP000541444"/>
    </source>
</evidence>
<feature type="compositionally biased region" description="Basic and acidic residues" evidence="1">
    <location>
        <begin position="93"/>
        <end position="104"/>
    </location>
</feature>
<feature type="region of interest" description="Disordered" evidence="1">
    <location>
        <begin position="366"/>
        <end position="417"/>
    </location>
</feature>
<dbReference type="PANTHER" id="PTHR33223:SF10">
    <property type="entry name" value="AMINOTRANSFERASE-LIKE PLANT MOBILE DOMAIN-CONTAINING PROTEIN"/>
    <property type="match status" value="1"/>
</dbReference>
<comment type="caution">
    <text evidence="3">The sequence shown here is derived from an EMBL/GenBank/DDBJ whole genome shotgun (WGS) entry which is preliminary data.</text>
</comment>
<feature type="compositionally biased region" description="Basic and acidic residues" evidence="1">
    <location>
        <begin position="392"/>
        <end position="406"/>
    </location>
</feature>
<dbReference type="AlphaFoldDB" id="A0A7J7LFE6"/>
<keyword evidence="4" id="KW-1185">Reference proteome</keyword>
<protein>
    <recommendedName>
        <fullName evidence="2">Retrotransposon gag domain-containing protein</fullName>
    </recommendedName>
</protein>
<evidence type="ECO:0000259" key="2">
    <source>
        <dbReference type="Pfam" id="PF03732"/>
    </source>
</evidence>
<dbReference type="Proteomes" id="UP000541444">
    <property type="component" value="Unassembled WGS sequence"/>
</dbReference>
<feature type="domain" description="Retrotransposon gag" evidence="2">
    <location>
        <begin position="237"/>
        <end position="328"/>
    </location>
</feature>
<dbReference type="EMBL" id="JACGCM010002327">
    <property type="protein sequence ID" value="KAF6141391.1"/>
    <property type="molecule type" value="Genomic_DNA"/>
</dbReference>
<dbReference type="Pfam" id="PF03732">
    <property type="entry name" value="Retrotrans_gag"/>
    <property type="match status" value="1"/>
</dbReference>
<evidence type="ECO:0000256" key="1">
    <source>
        <dbReference type="SAM" id="MobiDB-lite"/>
    </source>
</evidence>
<dbReference type="OrthoDB" id="1305902at2759"/>
<dbReference type="InterPro" id="IPR005162">
    <property type="entry name" value="Retrotrans_gag_dom"/>
</dbReference>
<dbReference type="PANTHER" id="PTHR33223">
    <property type="entry name" value="CCHC-TYPE DOMAIN-CONTAINING PROTEIN"/>
    <property type="match status" value="1"/>
</dbReference>
<name>A0A7J7LFE6_9MAGN</name>
<organism evidence="3 4">
    <name type="scientific">Kingdonia uniflora</name>
    <dbReference type="NCBI Taxonomy" id="39325"/>
    <lineage>
        <taxon>Eukaryota</taxon>
        <taxon>Viridiplantae</taxon>
        <taxon>Streptophyta</taxon>
        <taxon>Embryophyta</taxon>
        <taxon>Tracheophyta</taxon>
        <taxon>Spermatophyta</taxon>
        <taxon>Magnoliopsida</taxon>
        <taxon>Ranunculales</taxon>
        <taxon>Circaeasteraceae</taxon>
        <taxon>Kingdonia</taxon>
    </lineage>
</organism>
<accession>A0A7J7LFE6</accession>
<reference evidence="3 4" key="1">
    <citation type="journal article" date="2020" name="IScience">
        <title>Genome Sequencing of the Endangered Kingdonia uniflora (Circaeasteraceae, Ranunculales) Reveals Potential Mechanisms of Evolutionary Specialization.</title>
        <authorList>
            <person name="Sun Y."/>
            <person name="Deng T."/>
            <person name="Zhang A."/>
            <person name="Moore M.J."/>
            <person name="Landis J.B."/>
            <person name="Lin N."/>
            <person name="Zhang H."/>
            <person name="Zhang X."/>
            <person name="Huang J."/>
            <person name="Zhang X."/>
            <person name="Sun H."/>
            <person name="Wang H."/>
        </authorList>
    </citation>
    <scope>NUCLEOTIDE SEQUENCE [LARGE SCALE GENOMIC DNA]</scope>
    <source>
        <strain evidence="3">TB1705</strain>
        <tissue evidence="3">Leaf</tissue>
    </source>
</reference>
<feature type="region of interest" description="Disordered" evidence="1">
    <location>
        <begin position="90"/>
        <end position="113"/>
    </location>
</feature>
<sequence length="431" mass="48963">MESDRERQARVLEINKQEAQMLAFQAALKALQSSQQPPALRERETVPTISRVSVHERLGEHEVHSTYISRIHYEDLPAPIVSIHLGQEAQTDISRDRGPSKQPEEAMQPPCQAPLPKHVSKETGDHTIPIIPAAPVVPAAPAVPVVPTAPIPQHYIPQKLIDQRIREIIEATALNAKDDSHKLQGSPIAKELFDMNVPTGFHTPKIIKYKGTDPGQHVQQLCYSLGLYSNLNHILCQLFATSLQDEPLHWFYSLPEGSIHTFEQLQKIFIKAFAHNKDKEENLYSLISLKQIHGEKLEEFSKKFLELARKVDNLDQKTAMSAFTNALQFNCKAKEYLFPKKPKTLEDIIEKVNNYIDLERMMPEPNKPMKAVHNTKAPPIDFNNNRSSSEPDDPKRAKTEPERDNNQRSQKPSRTVIPKLNVKLSEIYPIL</sequence>
<gene>
    <name evidence="3" type="ORF">GIB67_021207</name>
</gene>
<evidence type="ECO:0000313" key="3">
    <source>
        <dbReference type="EMBL" id="KAF6141391.1"/>
    </source>
</evidence>
<proteinExistence type="predicted"/>